<keyword evidence="2" id="KW-1185">Reference proteome</keyword>
<proteinExistence type="predicted"/>
<evidence type="ECO:0000313" key="1">
    <source>
        <dbReference type="EMBL" id="KAK3258401.1"/>
    </source>
</evidence>
<dbReference type="AlphaFoldDB" id="A0AAE0FEM6"/>
<feature type="non-terminal residue" evidence="1">
    <location>
        <position position="1"/>
    </location>
</feature>
<comment type="caution">
    <text evidence="1">The sequence shown here is derived from an EMBL/GenBank/DDBJ whole genome shotgun (WGS) entry which is preliminary data.</text>
</comment>
<dbReference type="Proteomes" id="UP001190700">
    <property type="component" value="Unassembled WGS sequence"/>
</dbReference>
<gene>
    <name evidence="1" type="ORF">CYMTET_32550</name>
</gene>
<accession>A0AAE0FEM6</accession>
<reference evidence="1 2" key="1">
    <citation type="journal article" date="2015" name="Genome Biol. Evol.">
        <title>Comparative Genomics of a Bacterivorous Green Alga Reveals Evolutionary Causalities and Consequences of Phago-Mixotrophic Mode of Nutrition.</title>
        <authorList>
            <person name="Burns J.A."/>
            <person name="Paasch A."/>
            <person name="Narechania A."/>
            <person name="Kim E."/>
        </authorList>
    </citation>
    <scope>NUCLEOTIDE SEQUENCE [LARGE SCALE GENOMIC DNA]</scope>
    <source>
        <strain evidence="1 2">PLY_AMNH</strain>
    </source>
</reference>
<name>A0AAE0FEM6_9CHLO</name>
<evidence type="ECO:0000313" key="2">
    <source>
        <dbReference type="Proteomes" id="UP001190700"/>
    </source>
</evidence>
<sequence>IKTLETQLQLERKKVMEMEKRIAHSCAKGDQTLAASVAGSGRYLMGPELEMLKNYNEALRGQIATDKQTMRFLQSKSQGEVAQIAHLQRLVSMLKTVSTTTASKSTDKSQSLAFVKGARAAVMEDLPLYVLGSQNQSQVKETNAKLALELRYAVAEYNVLDAKLARAEMKLEKCEACLAAISAGEAAPLPLTGKHAHSSEDTEEIEVELLIEQNEGLVEQVHVLNAQLKAARLENVGSASDDVFEGPPLQKQVAALTKQLKMLRSTRAMASRRAAHSTSGAAPSTRIKVQRKTVVIKLNHGVPGCDDASGGDTEALKDQVGSLVAQISALKSQMALERAKDRGEREEEWRVSARRLAAAQDEEVKALRVRPPPAWL</sequence>
<dbReference type="EMBL" id="LGRX02019555">
    <property type="protein sequence ID" value="KAK3258401.1"/>
    <property type="molecule type" value="Genomic_DNA"/>
</dbReference>
<organism evidence="1 2">
    <name type="scientific">Cymbomonas tetramitiformis</name>
    <dbReference type="NCBI Taxonomy" id="36881"/>
    <lineage>
        <taxon>Eukaryota</taxon>
        <taxon>Viridiplantae</taxon>
        <taxon>Chlorophyta</taxon>
        <taxon>Pyramimonadophyceae</taxon>
        <taxon>Pyramimonadales</taxon>
        <taxon>Pyramimonadaceae</taxon>
        <taxon>Cymbomonas</taxon>
    </lineage>
</organism>
<protein>
    <submittedName>
        <fullName evidence="1">Uncharacterized protein</fullName>
    </submittedName>
</protein>